<gene>
    <name evidence="6" type="ORF">WICPIJ_002706</name>
</gene>
<dbReference type="InterPro" id="IPR037855">
    <property type="entry name" value="Vps36"/>
</dbReference>
<dbReference type="OrthoDB" id="271448at2759"/>
<reference evidence="6" key="2">
    <citation type="submission" date="2021-01" db="EMBL/GenBank/DDBJ databases">
        <authorList>
            <person name="Schikora-Tamarit M.A."/>
        </authorList>
    </citation>
    <scope>NUCLEOTIDE SEQUENCE</scope>
    <source>
        <strain evidence="6">CBS2887</strain>
    </source>
</reference>
<comment type="caution">
    <text evidence="6">The sequence shown here is derived from an EMBL/GenBank/DDBJ whole genome shotgun (WGS) entry which is preliminary data.</text>
</comment>
<keyword evidence="3" id="KW-0963">Cytoplasm</keyword>
<name>A0A9P8TPL8_WICPI</name>
<comment type="similarity">
    <text evidence="3">Belongs to the VPS36 family.</text>
</comment>
<dbReference type="AlphaFoldDB" id="A0A9P8TPL8"/>
<dbReference type="PROSITE" id="PS51495">
    <property type="entry name" value="GLUE"/>
    <property type="match status" value="1"/>
</dbReference>
<dbReference type="Pfam" id="PF04157">
    <property type="entry name" value="EAP30"/>
    <property type="match status" value="1"/>
</dbReference>
<dbReference type="Proteomes" id="UP000774326">
    <property type="component" value="Unassembled WGS sequence"/>
</dbReference>
<feature type="compositionally biased region" description="Polar residues" evidence="4">
    <location>
        <begin position="585"/>
        <end position="602"/>
    </location>
</feature>
<dbReference type="InterPro" id="IPR040608">
    <property type="entry name" value="Snf8/Vps36"/>
</dbReference>
<reference evidence="6" key="1">
    <citation type="journal article" date="2021" name="Open Biol.">
        <title>Shared evolutionary footprints suggest mitochondrial oxidative damage underlies multiple complex I losses in fungi.</title>
        <authorList>
            <person name="Schikora-Tamarit M.A."/>
            <person name="Marcet-Houben M."/>
            <person name="Nosek J."/>
            <person name="Gabaldon T."/>
        </authorList>
    </citation>
    <scope>NUCLEOTIDE SEQUENCE</scope>
    <source>
        <strain evidence="6">CBS2887</strain>
    </source>
</reference>
<protein>
    <recommendedName>
        <fullName evidence="3">Vacuolar protein-sorting-associated protein 36</fullName>
    </recommendedName>
    <alternativeName>
        <fullName evidence="3">ESCRT-II complex subunit VPS36</fullName>
    </alternativeName>
</protein>
<dbReference type="Pfam" id="PF16988">
    <property type="entry name" value="Vps36-NZF-N"/>
    <property type="match status" value="1"/>
</dbReference>
<feature type="domain" description="GLUE N-terminal" evidence="5">
    <location>
        <begin position="15"/>
        <end position="300"/>
    </location>
</feature>
<dbReference type="GO" id="GO:0000814">
    <property type="term" value="C:ESCRT II complex"/>
    <property type="evidence" value="ECO:0007669"/>
    <property type="project" value="UniProtKB-UniRule"/>
</dbReference>
<dbReference type="Gene3D" id="2.30.30.380">
    <property type="entry name" value="Zn-finger domain of Sec23/24"/>
    <property type="match status" value="2"/>
</dbReference>
<sequence length="651" mass="72635">MPSDQLKPLPHWQTTSLTSSTRPQLNFPIEQEIILQTNVGIYQGNCKILNYQKCRAYLTNQRLIFVRDDTQHSEGERLGLLINLKDIKKVEYVKGFIRSSSKIIVYLKRRNKESPEEDSILEDNGSKAVILLDTTWICPICSFVNSINININLNTQEKACENCGVKADKQVLTTVITEALSKTKANSSRQDVTVGEQETDVGCPQCTFINHKSLTNCELCGCQLPSSKMNQSAVSKSLKVERTLKVAFQFEFKDDGLTGKDTKYIKLSFREVKDSSDKKFYQQLQQALEATKWEGLLDNGNINKNSQTAAPLTALHESLKTPVFGIHSLTIKESVKSQQNQNVLTSSVDDFSKIINDDDSQLQSLLDSFTPIVNKQLRESHSKTHKHTITTKQLRTNQYNTPTSQTSPKELAYRIQDHLTSHSSTVITPLTPISDLYVSYNRTLPPQGKISPELFLSIIPMLTSPKSQFQSMVIPGTTQLAITDTKQLQSLQISIINFIKTYGIPDAYSFRRVNLIQVAQFFKWGVGLSQFAMDLAIQDGAIVSDVGLEGTWFYLNEFESLDIISCNNGDDVGFDGQVGDHEESTVGQGLQSDNSPSTQKNSLFDLDFPTVPRAKPVGATTVTTETMGNGQTENSNNKKSKTLLELEGLVL</sequence>
<evidence type="ECO:0000256" key="2">
    <source>
        <dbReference type="ARBA" id="ARBA00022927"/>
    </source>
</evidence>
<evidence type="ECO:0000256" key="4">
    <source>
        <dbReference type="SAM" id="MobiDB-lite"/>
    </source>
</evidence>
<dbReference type="InterPro" id="IPR021648">
    <property type="entry name" value="GLUE_dom"/>
</dbReference>
<keyword evidence="3" id="KW-0967">Endosome</keyword>
<organism evidence="6 7">
    <name type="scientific">Wickerhamomyces pijperi</name>
    <name type="common">Yeast</name>
    <name type="synonym">Pichia pijperi</name>
    <dbReference type="NCBI Taxonomy" id="599730"/>
    <lineage>
        <taxon>Eukaryota</taxon>
        <taxon>Fungi</taxon>
        <taxon>Dikarya</taxon>
        <taxon>Ascomycota</taxon>
        <taxon>Saccharomycotina</taxon>
        <taxon>Saccharomycetes</taxon>
        <taxon>Phaffomycetales</taxon>
        <taxon>Wickerhamomycetaceae</taxon>
        <taxon>Wickerhamomyces</taxon>
    </lineage>
</organism>
<dbReference type="SUPFAM" id="SSF90209">
    <property type="entry name" value="Ran binding protein zinc finger-like"/>
    <property type="match status" value="1"/>
</dbReference>
<dbReference type="SUPFAM" id="SSF50729">
    <property type="entry name" value="PH domain-like"/>
    <property type="match status" value="1"/>
</dbReference>
<keyword evidence="2 3" id="KW-0653">Protein transport</keyword>
<dbReference type="GO" id="GO:0043130">
    <property type="term" value="F:ubiquitin binding"/>
    <property type="evidence" value="ECO:0007669"/>
    <property type="project" value="UniProtKB-UniRule"/>
</dbReference>
<dbReference type="InterPro" id="IPR011993">
    <property type="entry name" value="PH-like_dom_sf"/>
</dbReference>
<evidence type="ECO:0000313" key="7">
    <source>
        <dbReference type="Proteomes" id="UP000774326"/>
    </source>
</evidence>
<proteinExistence type="inferred from homology"/>
<accession>A0A9P8TPL8</accession>
<dbReference type="GO" id="GO:0043328">
    <property type="term" value="P:protein transport to vacuole involved in ubiquitin-dependent protein catabolic process via the multivesicular body sorting pathway"/>
    <property type="evidence" value="ECO:0007669"/>
    <property type="project" value="UniProtKB-UniRule"/>
</dbReference>
<feature type="region of interest" description="Disordered" evidence="4">
    <location>
        <begin position="619"/>
        <end position="639"/>
    </location>
</feature>
<comment type="function">
    <text evidence="3">Component of the ESCRT-II complex (endosomal sorting complex required for transport II), which is required for multivesicular body (MVB) formation and sorting of endosomal cargo proteins into MVBs.</text>
</comment>
<dbReference type="InterPro" id="IPR036443">
    <property type="entry name" value="Znf_RanBP2_sf"/>
</dbReference>
<keyword evidence="1 3" id="KW-0813">Transport</keyword>
<dbReference type="InterPro" id="IPR036390">
    <property type="entry name" value="WH_DNA-bd_sf"/>
</dbReference>
<dbReference type="GO" id="GO:0031902">
    <property type="term" value="C:late endosome membrane"/>
    <property type="evidence" value="ECO:0007669"/>
    <property type="project" value="UniProtKB-UniRule"/>
</dbReference>
<evidence type="ECO:0000313" key="6">
    <source>
        <dbReference type="EMBL" id="KAH3686344.1"/>
    </source>
</evidence>
<dbReference type="PANTHER" id="PTHR13128:SF12">
    <property type="entry name" value="VACUOLAR PROTEIN-SORTING-ASSOCIATED PROTEIN 36"/>
    <property type="match status" value="1"/>
</dbReference>
<dbReference type="EMBL" id="JAEUBG010001462">
    <property type="protein sequence ID" value="KAH3686344.1"/>
    <property type="molecule type" value="Genomic_DNA"/>
</dbReference>
<evidence type="ECO:0000256" key="1">
    <source>
        <dbReference type="ARBA" id="ARBA00022448"/>
    </source>
</evidence>
<dbReference type="GO" id="GO:0032266">
    <property type="term" value="F:phosphatidylinositol-3-phosphate binding"/>
    <property type="evidence" value="ECO:0007669"/>
    <property type="project" value="UniProtKB-UniRule"/>
</dbReference>
<evidence type="ECO:0000256" key="3">
    <source>
        <dbReference type="RuleBase" id="RU367095"/>
    </source>
</evidence>
<comment type="subunit">
    <text evidence="3">Component of the endosomal sorting complex required for transport II (ESCRT-II).</text>
</comment>
<dbReference type="Gene3D" id="2.30.29.30">
    <property type="entry name" value="Pleckstrin-homology domain (PH domain)/Phosphotyrosine-binding domain (PTB)"/>
    <property type="match status" value="1"/>
</dbReference>
<dbReference type="SUPFAM" id="SSF46785">
    <property type="entry name" value="Winged helix' DNA-binding domain"/>
    <property type="match status" value="1"/>
</dbReference>
<feature type="compositionally biased region" description="Polar residues" evidence="4">
    <location>
        <begin position="620"/>
        <end position="637"/>
    </location>
</feature>
<dbReference type="InterPro" id="IPR031558">
    <property type="entry name" value="Vps36-NZF-N"/>
</dbReference>
<comment type="subcellular location">
    <subcellularLocation>
        <location evidence="3">Cytoplasm</location>
    </subcellularLocation>
    <subcellularLocation>
        <location evidence="3">Endosome</location>
    </subcellularLocation>
</comment>
<dbReference type="PANTHER" id="PTHR13128">
    <property type="entry name" value="VACUOLAR PROTEIN-SORTING-ASSOCIATED PROTEIN 36"/>
    <property type="match status" value="1"/>
</dbReference>
<feature type="region of interest" description="Disordered" evidence="4">
    <location>
        <begin position="574"/>
        <end position="605"/>
    </location>
</feature>
<dbReference type="Pfam" id="PF11605">
    <property type="entry name" value="Vps36_ESCRT-II"/>
    <property type="match status" value="1"/>
</dbReference>
<keyword evidence="7" id="KW-1185">Reference proteome</keyword>
<evidence type="ECO:0000259" key="5">
    <source>
        <dbReference type="PROSITE" id="PS51495"/>
    </source>
</evidence>